<dbReference type="InterPro" id="IPR050300">
    <property type="entry name" value="GDXG_lipolytic_enzyme"/>
</dbReference>
<sequence length="321" mass="33822">MARTHPPFDRELEAALEVIHEVNPPTITPDRIGALRAIADGYRIPDEDLADVETAEHLVPGPPGAPDVQVLVLRPTGSDPSVPLPGMLHLHGGGMVAGHRMVGLDWALEWMHAVPMIVASVEYRLAPEHPHPAPIEDCYAALCWLAHQATELGVDPARLLVAGGSAGGGLAAGLALLARDRGGPPLAAQLLICPMIDDRAVTGSSTELDGEGIWDRTSNATGWAALLGDDAGGPDVSPYAAPARAESLAGLPPAFIDAGSAETFRDEAVEYATRLWQAGGQAELHIWPGGFHGFDSMVPSASLSRDARTARTNWLRRMFAG</sequence>
<feature type="domain" description="Alpha/beta hydrolase fold-3" evidence="2">
    <location>
        <begin position="87"/>
        <end position="294"/>
    </location>
</feature>
<dbReference type="AlphaFoldDB" id="A0A561SI73"/>
<dbReference type="Gene3D" id="3.40.50.1820">
    <property type="entry name" value="alpha/beta hydrolase"/>
    <property type="match status" value="1"/>
</dbReference>
<evidence type="ECO:0000313" key="3">
    <source>
        <dbReference type="EMBL" id="TWF74579.1"/>
    </source>
</evidence>
<accession>A0A561SI73</accession>
<reference evidence="3 4" key="1">
    <citation type="submission" date="2019-06" db="EMBL/GenBank/DDBJ databases">
        <title>Sequencing the genomes of 1000 actinobacteria strains.</title>
        <authorList>
            <person name="Klenk H.-P."/>
        </authorList>
    </citation>
    <scope>NUCLEOTIDE SEQUENCE [LARGE SCALE GENOMIC DNA]</scope>
    <source>
        <strain evidence="3 4">DSM 45671</strain>
    </source>
</reference>
<dbReference type="SUPFAM" id="SSF53474">
    <property type="entry name" value="alpha/beta-Hydrolases"/>
    <property type="match status" value="1"/>
</dbReference>
<keyword evidence="4" id="KW-1185">Reference proteome</keyword>
<comment type="caution">
    <text evidence="3">The sequence shown here is derived from an EMBL/GenBank/DDBJ whole genome shotgun (WGS) entry which is preliminary data.</text>
</comment>
<keyword evidence="1" id="KW-0378">Hydrolase</keyword>
<dbReference type="PANTHER" id="PTHR48081">
    <property type="entry name" value="AB HYDROLASE SUPERFAMILY PROTEIN C4A8.06C"/>
    <property type="match status" value="1"/>
</dbReference>
<protein>
    <submittedName>
        <fullName evidence="3">Acetyl esterase/lipase</fullName>
    </submittedName>
</protein>
<dbReference type="Proteomes" id="UP000321261">
    <property type="component" value="Unassembled WGS sequence"/>
</dbReference>
<dbReference type="OrthoDB" id="3206739at2"/>
<dbReference type="EMBL" id="VIWU01000001">
    <property type="protein sequence ID" value="TWF74579.1"/>
    <property type="molecule type" value="Genomic_DNA"/>
</dbReference>
<dbReference type="Pfam" id="PF07859">
    <property type="entry name" value="Abhydrolase_3"/>
    <property type="match status" value="1"/>
</dbReference>
<evidence type="ECO:0000256" key="1">
    <source>
        <dbReference type="ARBA" id="ARBA00022801"/>
    </source>
</evidence>
<dbReference type="InterPro" id="IPR029058">
    <property type="entry name" value="AB_hydrolase_fold"/>
</dbReference>
<dbReference type="InterPro" id="IPR013094">
    <property type="entry name" value="AB_hydrolase_3"/>
</dbReference>
<evidence type="ECO:0000313" key="4">
    <source>
        <dbReference type="Proteomes" id="UP000321261"/>
    </source>
</evidence>
<name>A0A561SI73_9PSEU</name>
<dbReference type="PANTHER" id="PTHR48081:SF8">
    <property type="entry name" value="ALPHA_BETA HYDROLASE FOLD-3 DOMAIN-CONTAINING PROTEIN-RELATED"/>
    <property type="match status" value="1"/>
</dbReference>
<dbReference type="RefSeq" id="WP_147253927.1">
    <property type="nucleotide sequence ID" value="NZ_VIWU01000001.1"/>
</dbReference>
<dbReference type="GO" id="GO:0016787">
    <property type="term" value="F:hydrolase activity"/>
    <property type="evidence" value="ECO:0007669"/>
    <property type="project" value="UniProtKB-KW"/>
</dbReference>
<gene>
    <name evidence="3" type="ORF">FHX44_11460</name>
</gene>
<organism evidence="3 4">
    <name type="scientific">Pseudonocardia hierapolitana</name>
    <dbReference type="NCBI Taxonomy" id="1128676"/>
    <lineage>
        <taxon>Bacteria</taxon>
        <taxon>Bacillati</taxon>
        <taxon>Actinomycetota</taxon>
        <taxon>Actinomycetes</taxon>
        <taxon>Pseudonocardiales</taxon>
        <taxon>Pseudonocardiaceae</taxon>
        <taxon>Pseudonocardia</taxon>
    </lineage>
</organism>
<proteinExistence type="predicted"/>
<evidence type="ECO:0000259" key="2">
    <source>
        <dbReference type="Pfam" id="PF07859"/>
    </source>
</evidence>